<sequence>MAALGASGYTFPCAAPRESMADWLYGYVRALSFYGGVPQFIVTDFVVGNRVEHHAQRHAVEPLEGPAVATQPGGAALVPDELDVLVAATAKRHHKGPGAAHSSIGMGEHGPAPKSTCADSAEAKLRRTVTSAGSSPRS</sequence>
<accession>A0A1J5RGT4</accession>
<evidence type="ECO:0000256" key="1">
    <source>
        <dbReference type="SAM" id="MobiDB-lite"/>
    </source>
</evidence>
<organism evidence="2">
    <name type="scientific">mine drainage metagenome</name>
    <dbReference type="NCBI Taxonomy" id="410659"/>
    <lineage>
        <taxon>unclassified sequences</taxon>
        <taxon>metagenomes</taxon>
        <taxon>ecological metagenomes</taxon>
    </lineage>
</organism>
<evidence type="ECO:0008006" key="3">
    <source>
        <dbReference type="Google" id="ProtNLM"/>
    </source>
</evidence>
<dbReference type="EMBL" id="MLJW01000176">
    <property type="protein sequence ID" value="OIQ94961.1"/>
    <property type="molecule type" value="Genomic_DNA"/>
</dbReference>
<evidence type="ECO:0000313" key="2">
    <source>
        <dbReference type="EMBL" id="OIQ94961.1"/>
    </source>
</evidence>
<comment type="caution">
    <text evidence="2">The sequence shown here is derived from an EMBL/GenBank/DDBJ whole genome shotgun (WGS) entry which is preliminary data.</text>
</comment>
<feature type="region of interest" description="Disordered" evidence="1">
    <location>
        <begin position="93"/>
        <end position="138"/>
    </location>
</feature>
<name>A0A1J5RGT4_9ZZZZ</name>
<dbReference type="AlphaFoldDB" id="A0A1J5RGT4"/>
<reference evidence="2" key="1">
    <citation type="submission" date="2016-10" db="EMBL/GenBank/DDBJ databases">
        <title>Sequence of Gallionella enrichment culture.</title>
        <authorList>
            <person name="Poehlein A."/>
            <person name="Muehling M."/>
            <person name="Daniel R."/>
        </authorList>
    </citation>
    <scope>NUCLEOTIDE SEQUENCE</scope>
</reference>
<gene>
    <name evidence="2" type="ORF">GALL_230640</name>
</gene>
<feature type="compositionally biased region" description="Polar residues" evidence="1">
    <location>
        <begin position="128"/>
        <end position="138"/>
    </location>
</feature>
<proteinExistence type="predicted"/>
<protein>
    <recommendedName>
        <fullName evidence="3">Transposase</fullName>
    </recommendedName>
</protein>